<dbReference type="EMBL" id="JBHUDY010000001">
    <property type="protein sequence ID" value="MFD1612334.1"/>
    <property type="molecule type" value="Genomic_DNA"/>
</dbReference>
<evidence type="ECO:0000256" key="3">
    <source>
        <dbReference type="ARBA" id="ARBA00023295"/>
    </source>
</evidence>
<dbReference type="Pfam" id="PF00232">
    <property type="entry name" value="Glyco_hydro_1"/>
    <property type="match status" value="2"/>
</dbReference>
<reference evidence="7" key="1">
    <citation type="journal article" date="2019" name="Int. J. Syst. Evol. Microbiol.">
        <title>The Global Catalogue of Microorganisms (GCM) 10K type strain sequencing project: providing services to taxonomists for standard genome sequencing and annotation.</title>
        <authorList>
            <consortium name="The Broad Institute Genomics Platform"/>
            <consortium name="The Broad Institute Genome Sequencing Center for Infectious Disease"/>
            <person name="Wu L."/>
            <person name="Ma J."/>
        </authorList>
    </citation>
    <scope>NUCLEOTIDE SEQUENCE [LARGE SCALE GENOMIC DNA]</scope>
    <source>
        <strain evidence="7">CGMCC 1.16275</strain>
    </source>
</reference>
<dbReference type="SUPFAM" id="SSF51445">
    <property type="entry name" value="(Trans)glycosidases"/>
    <property type="match status" value="1"/>
</dbReference>
<sequence length="440" mass="47727">MELDRRTLMGSAVALAAAPAFAAKGRAVDPRFPQGFLWGAATAGHQIEGNNVNSDCWLMENVKPTVFVERSGDAANSLELWPVDLDLVKNLGLNTYRFSLEWARIEPEEGLFSVAMLDHYKRIIEGCRERGITPMVTFNHFTTPRWFAGAGGWTDPRSVDLFRRYCDRAAKHLAGGIGYATTLNEPNLAGILQAVLPPQLAEKLVAGERAMSEAAARANGGTKFLAGNALSSDNAEAVQANLLAGHKAGRDAIKAVRPDLPVGVSLAMFDDQAAGKNSIRDAMRAKLYGRWLEAARGDDFVGVQNYERSVWTDKGKLPPPAGAELNYAGSEVYPPSLAGAVRYAYSQAHVPVIVTEHGVGTDNDDLRARLIPAALAELKKAMDDGVPVKGYMHWSLIDNFEWIFGYGPKFGLHSLDRTTFVRTAKASAAIYGAIARRNAL</sequence>
<dbReference type="Proteomes" id="UP001597115">
    <property type="component" value="Unassembled WGS sequence"/>
</dbReference>
<dbReference type="InterPro" id="IPR001360">
    <property type="entry name" value="Glyco_hydro_1"/>
</dbReference>
<evidence type="ECO:0000313" key="7">
    <source>
        <dbReference type="Proteomes" id="UP001597115"/>
    </source>
</evidence>
<feature type="signal peptide" evidence="5">
    <location>
        <begin position="1"/>
        <end position="22"/>
    </location>
</feature>
<dbReference type="EC" id="3.2.1.-" evidence="6"/>
<keyword evidence="2 6" id="KW-0378">Hydrolase</keyword>
<dbReference type="PANTHER" id="PTHR10353:SF36">
    <property type="entry name" value="LP05116P"/>
    <property type="match status" value="1"/>
</dbReference>
<dbReference type="PANTHER" id="PTHR10353">
    <property type="entry name" value="GLYCOSYL HYDROLASE"/>
    <property type="match status" value="1"/>
</dbReference>
<organism evidence="6 7">
    <name type="scientific">Sphingomonas tabacisoli</name>
    <dbReference type="NCBI Taxonomy" id="2249466"/>
    <lineage>
        <taxon>Bacteria</taxon>
        <taxon>Pseudomonadati</taxon>
        <taxon>Pseudomonadota</taxon>
        <taxon>Alphaproteobacteria</taxon>
        <taxon>Sphingomonadales</taxon>
        <taxon>Sphingomonadaceae</taxon>
        <taxon>Sphingomonas</taxon>
    </lineage>
</organism>
<comment type="similarity">
    <text evidence="1 4">Belongs to the glycosyl hydrolase 1 family.</text>
</comment>
<proteinExistence type="inferred from homology"/>
<name>A0ABW4I626_9SPHN</name>
<evidence type="ECO:0000256" key="2">
    <source>
        <dbReference type="ARBA" id="ARBA00022801"/>
    </source>
</evidence>
<dbReference type="Gene3D" id="3.20.20.80">
    <property type="entry name" value="Glycosidases"/>
    <property type="match status" value="1"/>
</dbReference>
<evidence type="ECO:0000256" key="5">
    <source>
        <dbReference type="SAM" id="SignalP"/>
    </source>
</evidence>
<keyword evidence="3 6" id="KW-0326">Glycosidase</keyword>
<evidence type="ECO:0000256" key="1">
    <source>
        <dbReference type="ARBA" id="ARBA00010838"/>
    </source>
</evidence>
<dbReference type="PRINTS" id="PR00131">
    <property type="entry name" value="GLHYDRLASE1"/>
</dbReference>
<comment type="caution">
    <text evidence="6">The sequence shown here is derived from an EMBL/GenBank/DDBJ whole genome shotgun (WGS) entry which is preliminary data.</text>
</comment>
<protein>
    <submittedName>
        <fullName evidence="6">Glycoside hydrolase family 1 protein</fullName>
        <ecNumber evidence="6">3.2.1.-</ecNumber>
    </submittedName>
</protein>
<dbReference type="GO" id="GO:0016798">
    <property type="term" value="F:hydrolase activity, acting on glycosyl bonds"/>
    <property type="evidence" value="ECO:0007669"/>
    <property type="project" value="UniProtKB-KW"/>
</dbReference>
<keyword evidence="5" id="KW-0732">Signal</keyword>
<keyword evidence="7" id="KW-1185">Reference proteome</keyword>
<gene>
    <name evidence="6" type="ORF">ACFSCW_11015</name>
</gene>
<feature type="chain" id="PRO_5045497678" evidence="5">
    <location>
        <begin position="23"/>
        <end position="440"/>
    </location>
</feature>
<evidence type="ECO:0000256" key="4">
    <source>
        <dbReference type="RuleBase" id="RU003690"/>
    </source>
</evidence>
<dbReference type="RefSeq" id="WP_380889153.1">
    <property type="nucleotide sequence ID" value="NZ_JBHUDY010000001.1"/>
</dbReference>
<accession>A0ABW4I626</accession>
<evidence type="ECO:0000313" key="6">
    <source>
        <dbReference type="EMBL" id="MFD1612334.1"/>
    </source>
</evidence>
<dbReference type="InterPro" id="IPR017853">
    <property type="entry name" value="GH"/>
</dbReference>